<evidence type="ECO:0000256" key="8">
    <source>
        <dbReference type="SAM" id="MobiDB-lite"/>
    </source>
</evidence>
<feature type="domain" description="ELP1 first N-terminal beta-propeller" evidence="9">
    <location>
        <begin position="1"/>
        <end position="369"/>
    </location>
</feature>
<dbReference type="PANTHER" id="PTHR12747">
    <property type="entry name" value="ELONGATOR COMPLEX PROTEIN 1"/>
    <property type="match status" value="1"/>
</dbReference>
<dbReference type="Proteomes" id="UP000761534">
    <property type="component" value="Unassembled WGS sequence"/>
</dbReference>
<keyword evidence="4" id="KW-0819">tRNA processing</keyword>
<accession>A0A642V3F2</accession>
<dbReference type="Pfam" id="PF23936">
    <property type="entry name" value="HB_ELP1"/>
    <property type="match status" value="1"/>
</dbReference>
<evidence type="ECO:0000256" key="6">
    <source>
        <dbReference type="PIRNR" id="PIRNR017233"/>
    </source>
</evidence>
<sequence>MRNLVSAHKGVISVESQEVPDLPLTNAVFDPVGDTMLCTFGPSKDFRSIEIQQISKTGSVDVFACWELPPDENEDENTEVVVRDVKYFPDTNDAVVVLSNGDIVHVVGADSSIGQEPAIEIVGSMDDGIEDAKWSPDEEILAIVTSKTFVLLSRVFDPVSETNIDVEDLKISRHVSVGWGKAETQFQGKGAKAMRDPTVPVKVDQGHVCSNDKKRQTLSWRGDGEYVALTAVDDVSDSLTRRTIRVYSRAGALNSVSEPVDSMEGQVAWRPSGNVIATVQRQSNNENSIGPDLIFFERNGLRRYEFSLRIGEDDEVVDLAWNIDSDILAVQLKDRIQLWTTKNYHWYFKQEVVPREQDCNPLWMRWHPEKPQSLLVAYKDPAEQIHLEVHQFLWSMFTGSTYPPNDMGTVAVVDGRTLKITPLGVANTPPPMAFRSFQVEATPIHVAVSQASSRFAVLLSDQVVIAEWDLSTKPIKAPTITTSLSIPEVTGLDFVPKQISFVGDDVVAIAGDMMAESLIAIIDLNTSTMITSHTVSPDVFILQAQADYRALVYETINGSVYVLKGDYTSSKLLYALPQRCDSIDVSPATEDSDAVVFGLSANGKLFANGRMLSPSVTSLMLTQSHALFTTAQHYVKFCHLNPNVEAITIPADDVENDERCRSIERGSLLTHVMPSKTSLTLQAPRGNLETIHPRILVLSEVRKNIDNKQYYQAFASCRVNRVDLNLLHDYSPELFMDNIELFINQLNSVEYIDLFLSDLKNEDVSQTMYKQTLIESTVEGVDDIRQKSTEETASKINRICDAILSVLLTDKYKGKFLQSIFTAFACKTPPDLEAALTLVGKDRAADTERAEKSIQHLTFLQDVELLYKTSLGLYDLDLTLLVAQHSQKDPKEYLPFLRELQEQEPLRRKFMIDEHLERHSKALGYLAEMGDGVFEELIEYTVAHELYKDALAIFRRSEEKQNAILNVYASYLQGKMLYTEAGVTYENLGNYDDALDAYQLGGAWMKALAVVQKPEFDNDKKQDVAQHLAEMTQESRSYHDSATIYLEYLNNIPEALKAYCKGLHFDDALRIAALHPSQDYYENIIDPGLLEAFGQISELLSDCKGQVKSQVNRLRELRVKKATDPLEFFGGPEASDAPDNVSIAPTETSTAPSFITRYTGKTGGTAQTGTSRKTAKNRRRQERKKARGKKGSVYEEEYLINSMRRLIERLDQTLPEAERLVDGLIRRNMRDHAYQIQKSFVELLESVDEVVLEVFTLSDRDRERYDEDGNVFYIPEQPIPAIPKFPKRQILDF</sequence>
<evidence type="ECO:0000256" key="7">
    <source>
        <dbReference type="SAM" id="Coils"/>
    </source>
</evidence>
<dbReference type="InterPro" id="IPR056166">
    <property type="entry name" value="TPR_ELP1"/>
</dbReference>
<dbReference type="InterPro" id="IPR056167">
    <property type="entry name" value="A-sol_ELP1"/>
</dbReference>
<dbReference type="InterPro" id="IPR006849">
    <property type="entry name" value="Elp1"/>
</dbReference>
<dbReference type="SUPFAM" id="SSF82171">
    <property type="entry name" value="DPP6 N-terminal domain-like"/>
    <property type="match status" value="1"/>
</dbReference>
<dbReference type="InterPro" id="IPR015943">
    <property type="entry name" value="WD40/YVTN_repeat-like_dom_sf"/>
</dbReference>
<evidence type="ECO:0000256" key="1">
    <source>
        <dbReference type="ARBA" id="ARBA00005043"/>
    </source>
</evidence>
<evidence type="ECO:0000313" key="15">
    <source>
        <dbReference type="Proteomes" id="UP000761534"/>
    </source>
</evidence>
<keyword evidence="6" id="KW-0539">Nucleus</keyword>
<feature type="domain" description="ELP1 N-terminal second beta-propeller" evidence="10">
    <location>
        <begin position="412"/>
        <end position="669"/>
    </location>
</feature>
<organism evidence="14 15">
    <name type="scientific">Trichomonascus ciferrii</name>
    <dbReference type="NCBI Taxonomy" id="44093"/>
    <lineage>
        <taxon>Eukaryota</taxon>
        <taxon>Fungi</taxon>
        <taxon>Dikarya</taxon>
        <taxon>Ascomycota</taxon>
        <taxon>Saccharomycotina</taxon>
        <taxon>Dipodascomycetes</taxon>
        <taxon>Dipodascales</taxon>
        <taxon>Trichomonascaceae</taxon>
        <taxon>Trichomonascus</taxon>
        <taxon>Trichomonascus ciferrii complex</taxon>
    </lineage>
</organism>
<dbReference type="VEuPathDB" id="FungiDB:TRICI_003574"/>
<feature type="compositionally biased region" description="Basic residues" evidence="8">
    <location>
        <begin position="1173"/>
        <end position="1190"/>
    </location>
</feature>
<evidence type="ECO:0000259" key="10">
    <source>
        <dbReference type="Pfam" id="PF23797"/>
    </source>
</evidence>
<feature type="domain" description="ELP1 three-helical bundle" evidence="13">
    <location>
        <begin position="1079"/>
        <end position="1253"/>
    </location>
</feature>
<keyword evidence="7" id="KW-0175">Coiled coil</keyword>
<dbReference type="InterPro" id="IPR011990">
    <property type="entry name" value="TPR-like_helical_dom_sf"/>
</dbReference>
<evidence type="ECO:0000313" key="14">
    <source>
        <dbReference type="EMBL" id="KAA8912245.1"/>
    </source>
</evidence>
<keyword evidence="15" id="KW-1185">Reference proteome</keyword>
<dbReference type="Pfam" id="PF23925">
    <property type="entry name" value="A-sol_ELP1"/>
    <property type="match status" value="1"/>
</dbReference>
<dbReference type="PIRSF" id="PIRSF017233">
    <property type="entry name" value="IKAP"/>
    <property type="match status" value="1"/>
</dbReference>
<proteinExistence type="inferred from homology"/>
<gene>
    <name evidence="14" type="ORF">TRICI_003574</name>
</gene>
<comment type="similarity">
    <text evidence="2 6">Belongs to the ELP1/IKA1 family.</text>
</comment>
<feature type="domain" description="ELP1 alpha-solenoid" evidence="12">
    <location>
        <begin position="694"/>
        <end position="900"/>
    </location>
</feature>
<dbReference type="GO" id="GO:0005634">
    <property type="term" value="C:nucleus"/>
    <property type="evidence" value="ECO:0007669"/>
    <property type="project" value="UniProtKB-SubCell"/>
</dbReference>
<dbReference type="SUPFAM" id="SSF48452">
    <property type="entry name" value="TPR-like"/>
    <property type="match status" value="1"/>
</dbReference>
<feature type="region of interest" description="Disordered" evidence="8">
    <location>
        <begin position="1154"/>
        <end position="1190"/>
    </location>
</feature>
<feature type="coiled-coil region" evidence="7">
    <location>
        <begin position="1200"/>
        <end position="1227"/>
    </location>
</feature>
<dbReference type="Gene3D" id="2.130.10.10">
    <property type="entry name" value="YVTN repeat-like/Quinoprotein amine dehydrogenase"/>
    <property type="match status" value="1"/>
</dbReference>
<keyword evidence="3 6" id="KW-0963">Cytoplasm</keyword>
<dbReference type="InterPro" id="IPR056165">
    <property type="entry name" value="Beta-prop_ELP1_2nd"/>
</dbReference>
<dbReference type="GO" id="GO:0000049">
    <property type="term" value="F:tRNA binding"/>
    <property type="evidence" value="ECO:0007669"/>
    <property type="project" value="TreeGrafter"/>
</dbReference>
<evidence type="ECO:0000256" key="3">
    <source>
        <dbReference type="ARBA" id="ARBA00022490"/>
    </source>
</evidence>
<dbReference type="GO" id="GO:0033588">
    <property type="term" value="C:elongator holoenzyme complex"/>
    <property type="evidence" value="ECO:0007669"/>
    <property type="project" value="InterPro"/>
</dbReference>
<dbReference type="OrthoDB" id="40048at2759"/>
<dbReference type="UniPathway" id="UPA00988"/>
<dbReference type="GO" id="GO:0005829">
    <property type="term" value="C:cytosol"/>
    <property type="evidence" value="ECO:0007669"/>
    <property type="project" value="TreeGrafter"/>
</dbReference>
<evidence type="ECO:0000259" key="11">
    <source>
        <dbReference type="Pfam" id="PF23878"/>
    </source>
</evidence>
<comment type="caution">
    <text evidence="14">The sequence shown here is derived from an EMBL/GenBank/DDBJ whole genome shotgun (WGS) entry which is preliminary data.</text>
</comment>
<comment type="pathway">
    <text evidence="1">tRNA modification; 5-methoxycarbonylmethyl-2-thiouridine-tRNA biosynthesis.</text>
</comment>
<name>A0A642V3F2_9ASCO</name>
<evidence type="ECO:0000259" key="9">
    <source>
        <dbReference type="Pfam" id="PF04762"/>
    </source>
</evidence>
<evidence type="ECO:0000256" key="4">
    <source>
        <dbReference type="ARBA" id="ARBA00022694"/>
    </source>
</evidence>
<feature type="domain" description="ELP1 TPR" evidence="11">
    <location>
        <begin position="908"/>
        <end position="1070"/>
    </location>
</feature>
<evidence type="ECO:0000256" key="2">
    <source>
        <dbReference type="ARBA" id="ARBA00006086"/>
    </source>
</evidence>
<protein>
    <recommendedName>
        <fullName evidence="5 6">Elongator complex protein 1</fullName>
    </recommendedName>
</protein>
<dbReference type="InterPro" id="IPR056169">
    <property type="entry name" value="HB_ELP1"/>
</dbReference>
<dbReference type="Pfam" id="PF04762">
    <property type="entry name" value="Beta-prop_ELP1_1st"/>
    <property type="match status" value="1"/>
</dbReference>
<comment type="function">
    <text evidence="6">Component of the elongator complex which is required for multiple tRNA modifications, including mcm5U (5-methoxycarbonylmethyl uridine), mcm5s2U (5-methoxycarbonylmethyl-2-thiouridine), and ncm5U (5-carbamoylmethyl uridine). The elongator complex catalyzes formation of carboxymethyluridine in the wobble base at position 34 in tRNAs.</text>
</comment>
<dbReference type="GO" id="GO:0002926">
    <property type="term" value="P:tRNA wobble base 5-methoxycarbonylmethyl-2-thiouridinylation"/>
    <property type="evidence" value="ECO:0007669"/>
    <property type="project" value="TreeGrafter"/>
</dbReference>
<dbReference type="Pfam" id="PF23797">
    <property type="entry name" value="Beta-prop_ELP1_2nd"/>
    <property type="match status" value="1"/>
</dbReference>
<reference evidence="14" key="1">
    <citation type="journal article" date="2019" name="G3 (Bethesda)">
        <title>Genome Assemblies of Two Rare Opportunistic Yeast Pathogens: Diutina rugosa (syn. Candida rugosa) and Trichomonascus ciferrii (syn. Candida ciferrii).</title>
        <authorList>
            <person name="Mixao V."/>
            <person name="Saus E."/>
            <person name="Hansen A.P."/>
            <person name="Lass-Florl C."/>
            <person name="Gabaldon T."/>
        </authorList>
    </citation>
    <scope>NUCLEOTIDE SEQUENCE</scope>
    <source>
        <strain evidence="14">CBS 4856</strain>
    </source>
</reference>
<dbReference type="Gene3D" id="1.25.40.10">
    <property type="entry name" value="Tetratricopeptide repeat domain"/>
    <property type="match status" value="1"/>
</dbReference>
<evidence type="ECO:0000259" key="12">
    <source>
        <dbReference type="Pfam" id="PF23925"/>
    </source>
</evidence>
<evidence type="ECO:0000256" key="5">
    <source>
        <dbReference type="ARBA" id="ARBA00029535"/>
    </source>
</evidence>
<dbReference type="PANTHER" id="PTHR12747:SF0">
    <property type="entry name" value="ELONGATOR COMPLEX PROTEIN 1"/>
    <property type="match status" value="1"/>
</dbReference>
<dbReference type="Pfam" id="PF23878">
    <property type="entry name" value="TPR_ELP1"/>
    <property type="match status" value="1"/>
</dbReference>
<dbReference type="InterPro" id="IPR056164">
    <property type="entry name" value="Beta-prop_ELP1_1st"/>
</dbReference>
<comment type="subcellular location">
    <subcellularLocation>
        <location evidence="6">Cytoplasm</location>
    </subcellularLocation>
    <subcellularLocation>
        <location evidence="6">Nucleus</location>
    </subcellularLocation>
</comment>
<dbReference type="EMBL" id="SWFS01000260">
    <property type="protein sequence ID" value="KAA8912245.1"/>
    <property type="molecule type" value="Genomic_DNA"/>
</dbReference>
<evidence type="ECO:0000259" key="13">
    <source>
        <dbReference type="Pfam" id="PF23936"/>
    </source>
</evidence>